<evidence type="ECO:0000313" key="2">
    <source>
        <dbReference type="Proteomes" id="UP001060215"/>
    </source>
</evidence>
<evidence type="ECO:0000313" key="1">
    <source>
        <dbReference type="EMBL" id="KAI8003225.1"/>
    </source>
</evidence>
<protein>
    <submittedName>
        <fullName evidence="1">Uncharacterized protein</fullName>
    </submittedName>
</protein>
<sequence length="103" mass="11977">MVEILHRSVGIIRRNHAEHINTFIKVSMDEESKYNSNSDVQPTPKKSLTFYVEGNISVWKTTFLRRIANETLELQDPVKVVPKLIKTGKMLDLITLTYWFISL</sequence>
<reference evidence="1 2" key="1">
    <citation type="journal article" date="2022" name="Plant J.">
        <title>Chromosome-level genome of Camellia lanceoleosa provides a valuable resource for understanding genome evolution and self-incompatibility.</title>
        <authorList>
            <person name="Gong W."/>
            <person name="Xiao S."/>
            <person name="Wang L."/>
            <person name="Liao Z."/>
            <person name="Chang Y."/>
            <person name="Mo W."/>
            <person name="Hu G."/>
            <person name="Li W."/>
            <person name="Zhao G."/>
            <person name="Zhu H."/>
            <person name="Hu X."/>
            <person name="Ji K."/>
            <person name="Xiang X."/>
            <person name="Song Q."/>
            <person name="Yuan D."/>
            <person name="Jin S."/>
            <person name="Zhang L."/>
        </authorList>
    </citation>
    <scope>NUCLEOTIDE SEQUENCE [LARGE SCALE GENOMIC DNA]</scope>
    <source>
        <strain evidence="1">SQ_2022a</strain>
    </source>
</reference>
<comment type="caution">
    <text evidence="1">The sequence shown here is derived from an EMBL/GenBank/DDBJ whole genome shotgun (WGS) entry which is preliminary data.</text>
</comment>
<proteinExistence type="predicted"/>
<dbReference type="Proteomes" id="UP001060215">
    <property type="component" value="Chromosome 9"/>
</dbReference>
<accession>A0ACC0GSH2</accession>
<name>A0ACC0GSH2_9ERIC</name>
<gene>
    <name evidence="1" type="ORF">LOK49_LG08G01810</name>
</gene>
<organism evidence="1 2">
    <name type="scientific">Camellia lanceoleosa</name>
    <dbReference type="NCBI Taxonomy" id="1840588"/>
    <lineage>
        <taxon>Eukaryota</taxon>
        <taxon>Viridiplantae</taxon>
        <taxon>Streptophyta</taxon>
        <taxon>Embryophyta</taxon>
        <taxon>Tracheophyta</taxon>
        <taxon>Spermatophyta</taxon>
        <taxon>Magnoliopsida</taxon>
        <taxon>eudicotyledons</taxon>
        <taxon>Gunneridae</taxon>
        <taxon>Pentapetalae</taxon>
        <taxon>asterids</taxon>
        <taxon>Ericales</taxon>
        <taxon>Theaceae</taxon>
        <taxon>Camellia</taxon>
    </lineage>
</organism>
<dbReference type="EMBL" id="CM045766">
    <property type="protein sequence ID" value="KAI8003225.1"/>
    <property type="molecule type" value="Genomic_DNA"/>
</dbReference>
<keyword evidence="2" id="KW-1185">Reference proteome</keyword>